<dbReference type="AlphaFoldDB" id="A0A5J5BVL4"/>
<evidence type="ECO:0000313" key="2">
    <source>
        <dbReference type="Proteomes" id="UP000325577"/>
    </source>
</evidence>
<proteinExistence type="predicted"/>
<evidence type="ECO:0000313" key="1">
    <source>
        <dbReference type="EMBL" id="KAA8546858.1"/>
    </source>
</evidence>
<dbReference type="InterPro" id="IPR045036">
    <property type="entry name" value="Spartin-like"/>
</dbReference>
<protein>
    <submittedName>
        <fullName evidence="1">Uncharacterized protein</fullName>
    </submittedName>
</protein>
<keyword evidence="2" id="KW-1185">Reference proteome</keyword>
<dbReference type="Proteomes" id="UP000325577">
    <property type="component" value="Linkage Group LG1"/>
</dbReference>
<organism evidence="1 2">
    <name type="scientific">Nyssa sinensis</name>
    <dbReference type="NCBI Taxonomy" id="561372"/>
    <lineage>
        <taxon>Eukaryota</taxon>
        <taxon>Viridiplantae</taxon>
        <taxon>Streptophyta</taxon>
        <taxon>Embryophyta</taxon>
        <taxon>Tracheophyta</taxon>
        <taxon>Spermatophyta</taxon>
        <taxon>Magnoliopsida</taxon>
        <taxon>eudicotyledons</taxon>
        <taxon>Gunneridae</taxon>
        <taxon>Pentapetalae</taxon>
        <taxon>asterids</taxon>
        <taxon>Cornales</taxon>
        <taxon>Nyssaceae</taxon>
        <taxon>Nyssa</taxon>
    </lineage>
</organism>
<gene>
    <name evidence="1" type="ORF">F0562_003287</name>
</gene>
<reference evidence="1 2" key="1">
    <citation type="submission" date="2019-09" db="EMBL/GenBank/DDBJ databases">
        <title>A chromosome-level genome assembly of the Chinese tupelo Nyssa sinensis.</title>
        <authorList>
            <person name="Yang X."/>
            <person name="Kang M."/>
            <person name="Yang Y."/>
            <person name="Xiong H."/>
            <person name="Wang M."/>
            <person name="Zhang Z."/>
            <person name="Wang Z."/>
            <person name="Wu H."/>
            <person name="Ma T."/>
            <person name="Liu J."/>
            <person name="Xi Z."/>
        </authorList>
    </citation>
    <scope>NUCLEOTIDE SEQUENCE [LARGE SCALE GENOMIC DNA]</scope>
    <source>
        <strain evidence="1">J267</strain>
        <tissue evidence="1">Leaf</tissue>
    </source>
</reference>
<sequence length="309" mass="35234">MMVETQEHHHGFFSTVVNNEYATLWSLDYDDGHLITVISQDEFSVKLIEQKMSPIFITACMVGGIHWPVTRDAPVIRIGRWSFAFAMPGLLYGLQFPPNCRDAMLGELVMFFEKFAHFEDYREKLTGIPFPLPESEADFWTASRSWIERITHPKLVQYGHCPGKSESSIWNQATGSLRVHRMSTVTHNVAEYILSGALKPTHINIQGMRSRLELDNSDAYTEQIFPSISAFTTVVEAVEMFGMTSKGKTGYVPKQPDMVLVEFLDFKVWTLKGECLINQMKKVLLANWAQGNSSKKHGDESWKESEKQN</sequence>
<name>A0A5J5BVL4_9ASTE</name>
<dbReference type="PANTHER" id="PTHR21068">
    <property type="entry name" value="SPARTIN"/>
    <property type="match status" value="1"/>
</dbReference>
<dbReference type="GO" id="GO:0005886">
    <property type="term" value="C:plasma membrane"/>
    <property type="evidence" value="ECO:0007669"/>
    <property type="project" value="TreeGrafter"/>
</dbReference>
<accession>A0A5J5BVL4</accession>
<dbReference type="PANTHER" id="PTHR21068:SF49">
    <property type="entry name" value="SENESCENCE DOMAIN-CONTAINING PROTEIN"/>
    <property type="match status" value="1"/>
</dbReference>
<dbReference type="EMBL" id="CM018032">
    <property type="protein sequence ID" value="KAA8546858.1"/>
    <property type="molecule type" value="Genomic_DNA"/>
</dbReference>
<dbReference type="OrthoDB" id="1902436at2759"/>